<keyword evidence="2 6" id="KW-0500">Molybdenum</keyword>
<dbReference type="Proteomes" id="UP000190867">
    <property type="component" value="Unassembled WGS sequence"/>
</dbReference>
<evidence type="ECO:0000313" key="8">
    <source>
        <dbReference type="EMBL" id="OOR99210.1"/>
    </source>
</evidence>
<dbReference type="NCBIfam" id="NF007958">
    <property type="entry name" value="PRK10677.1"/>
    <property type="match status" value="1"/>
</dbReference>
<keyword evidence="9" id="KW-1185">Reference proteome</keyword>
<dbReference type="InterPro" id="IPR050682">
    <property type="entry name" value="ModA/WtpA"/>
</dbReference>
<dbReference type="Gene3D" id="3.40.190.10">
    <property type="entry name" value="Periplasmic binding protein-like II"/>
    <property type="match status" value="2"/>
</dbReference>
<gene>
    <name evidence="8" type="ORF">B0187_05480</name>
</gene>
<dbReference type="GO" id="GO:1901359">
    <property type="term" value="F:tungstate binding"/>
    <property type="evidence" value="ECO:0007669"/>
    <property type="project" value="UniProtKB-ARBA"/>
</dbReference>
<dbReference type="PIRSF" id="PIRSF004846">
    <property type="entry name" value="ModA"/>
    <property type="match status" value="1"/>
</dbReference>
<feature type="binding site" evidence="6">
    <location>
        <position position="29"/>
    </location>
    <ligand>
        <name>molybdate</name>
        <dbReference type="ChEBI" id="CHEBI:36264"/>
    </ligand>
</feature>
<evidence type="ECO:0000256" key="2">
    <source>
        <dbReference type="ARBA" id="ARBA00022505"/>
    </source>
</evidence>
<dbReference type="STRING" id="734.B0187_05480"/>
<evidence type="ECO:0000313" key="9">
    <source>
        <dbReference type="Proteomes" id="UP000190867"/>
    </source>
</evidence>
<evidence type="ECO:0000256" key="3">
    <source>
        <dbReference type="ARBA" id="ARBA00022723"/>
    </source>
</evidence>
<feature type="chain" id="PRO_5012684643" evidence="7">
    <location>
        <begin position="20"/>
        <end position="247"/>
    </location>
</feature>
<sequence length="247" mass="27625">MKKFALALFASLLTATATSEQINVFAASSMTNVLQQLGEKYQQQYPEDQVQFSFASSSVLAKQIEQDAPADLFISADQKWADYVAEKQPQKIQQIRPLVKNDLVLIAPNDSDLRPQPIEQIDFKQILQNDYLSVGDPDHVPVGIYAKKALTSFNRWEQIEPRLASAKNVRDALSFVERGESPLGIVYSTDANISTKVKIIATFPQVSYGEVVYPLVQLSDKAAAKRFADYLVSEQAKPIFEQAGFRF</sequence>
<comment type="caution">
    <text evidence="8">The sequence shown here is derived from an EMBL/GenBank/DDBJ whole genome shotgun (WGS) entry which is preliminary data.</text>
</comment>
<dbReference type="RefSeq" id="WP_078236858.1">
    <property type="nucleotide sequence ID" value="NZ_MUYA01000007.1"/>
</dbReference>
<evidence type="ECO:0000256" key="7">
    <source>
        <dbReference type="SAM" id="SignalP"/>
    </source>
</evidence>
<proteinExistence type="inferred from homology"/>
<feature type="signal peptide" evidence="7">
    <location>
        <begin position="1"/>
        <end position="19"/>
    </location>
</feature>
<keyword evidence="4 7" id="KW-0732">Signal</keyword>
<dbReference type="EMBL" id="MUYA01000007">
    <property type="protein sequence ID" value="OOR99210.1"/>
    <property type="molecule type" value="Genomic_DNA"/>
</dbReference>
<dbReference type="InterPro" id="IPR005950">
    <property type="entry name" value="ModA"/>
</dbReference>
<dbReference type="GO" id="GO:0030288">
    <property type="term" value="C:outer membrane-bounded periplasmic space"/>
    <property type="evidence" value="ECO:0007669"/>
    <property type="project" value="TreeGrafter"/>
</dbReference>
<dbReference type="AlphaFoldDB" id="A0A1T0AT72"/>
<dbReference type="PANTHER" id="PTHR30632:SF17">
    <property type="entry name" value="MOLYBDATE-BINDING PROTEIN MODA"/>
    <property type="match status" value="1"/>
</dbReference>
<reference evidence="8 9" key="1">
    <citation type="submission" date="2017-02" db="EMBL/GenBank/DDBJ databases">
        <title>Draft genome sequence of Haemophilus paracuniculus CCUG 43573 type strain.</title>
        <authorList>
            <person name="Engstrom-Jakobsson H."/>
            <person name="Salva-Serra F."/>
            <person name="Thorell K."/>
            <person name="Gonzales-Siles L."/>
            <person name="Karlsson R."/>
            <person name="Boulund F."/>
            <person name="Engstrand L."/>
            <person name="Kristiansson E."/>
            <person name="Moore E."/>
        </authorList>
    </citation>
    <scope>NUCLEOTIDE SEQUENCE [LARGE SCALE GENOMIC DNA]</scope>
    <source>
        <strain evidence="8 9">CCUG 43573</strain>
    </source>
</reference>
<dbReference type="OrthoDB" id="9785015at2"/>
<comment type="similarity">
    <text evidence="1">Belongs to the bacterial solute-binding protein ModA family.</text>
</comment>
<dbReference type="PANTHER" id="PTHR30632">
    <property type="entry name" value="MOLYBDATE-BINDING PERIPLASMIC PROTEIN"/>
    <property type="match status" value="1"/>
</dbReference>
<dbReference type="GO" id="GO:0015689">
    <property type="term" value="P:molybdate ion transport"/>
    <property type="evidence" value="ECO:0007669"/>
    <property type="project" value="InterPro"/>
</dbReference>
<evidence type="ECO:0000256" key="5">
    <source>
        <dbReference type="ARBA" id="ARBA00062515"/>
    </source>
</evidence>
<dbReference type="GO" id="GO:0046872">
    <property type="term" value="F:metal ion binding"/>
    <property type="evidence" value="ECO:0007669"/>
    <property type="project" value="UniProtKB-KW"/>
</dbReference>
<feature type="binding site" evidence="6">
    <location>
        <position position="57"/>
    </location>
    <ligand>
        <name>molybdate</name>
        <dbReference type="ChEBI" id="CHEBI:36264"/>
    </ligand>
</feature>
<dbReference type="FunFam" id="3.40.190.10:FF:000035">
    <property type="entry name" value="Molybdate ABC transporter substrate-binding protein"/>
    <property type="match status" value="1"/>
</dbReference>
<keyword evidence="3 6" id="KW-0479">Metal-binding</keyword>
<dbReference type="GO" id="GO:0030973">
    <property type="term" value="F:molybdate ion binding"/>
    <property type="evidence" value="ECO:0007669"/>
    <property type="project" value="TreeGrafter"/>
</dbReference>
<accession>A0A1T0AT72</accession>
<feature type="binding site" evidence="6">
    <location>
        <position position="187"/>
    </location>
    <ligand>
        <name>molybdate</name>
        <dbReference type="ChEBI" id="CHEBI:36264"/>
    </ligand>
</feature>
<evidence type="ECO:0000256" key="4">
    <source>
        <dbReference type="ARBA" id="ARBA00022729"/>
    </source>
</evidence>
<dbReference type="Pfam" id="PF13531">
    <property type="entry name" value="SBP_bac_11"/>
    <property type="match status" value="1"/>
</dbReference>
<protein>
    <submittedName>
        <fullName evidence="8">Molybdate ABC transporter substrate-binding protein</fullName>
    </submittedName>
</protein>
<comment type="subunit">
    <text evidence="5">The complex is composed of two ATP-binding proteins (ModC), two transmembrane proteins (ModB) and a solute-binding protein (ModA).</text>
</comment>
<dbReference type="SUPFAM" id="SSF53850">
    <property type="entry name" value="Periplasmic binding protein-like II"/>
    <property type="match status" value="1"/>
</dbReference>
<dbReference type="NCBIfam" id="TIGR01256">
    <property type="entry name" value="modA"/>
    <property type="match status" value="1"/>
</dbReference>
<feature type="binding site" evidence="6">
    <location>
        <position position="169"/>
    </location>
    <ligand>
        <name>molybdate</name>
        <dbReference type="ChEBI" id="CHEBI:36264"/>
    </ligand>
</feature>
<evidence type="ECO:0000256" key="6">
    <source>
        <dbReference type="PIRSR" id="PIRSR004846-1"/>
    </source>
</evidence>
<organism evidence="8 9">
    <name type="scientific">Haemophilus paracuniculus</name>
    <dbReference type="NCBI Taxonomy" id="734"/>
    <lineage>
        <taxon>Bacteria</taxon>
        <taxon>Pseudomonadati</taxon>
        <taxon>Pseudomonadota</taxon>
        <taxon>Gammaproteobacteria</taxon>
        <taxon>Pasteurellales</taxon>
        <taxon>Pasteurellaceae</taxon>
        <taxon>Haemophilus</taxon>
    </lineage>
</organism>
<evidence type="ECO:0000256" key="1">
    <source>
        <dbReference type="ARBA" id="ARBA00009175"/>
    </source>
</evidence>
<name>A0A1T0AT72_9PAST</name>